<proteinExistence type="predicted"/>
<dbReference type="EMBL" id="GG704912">
    <property type="protein sequence ID" value="EAS30792.1"/>
    <property type="molecule type" value="Genomic_DNA"/>
</dbReference>
<feature type="region of interest" description="Disordered" evidence="4">
    <location>
        <begin position="567"/>
        <end position="592"/>
    </location>
</feature>
<dbReference type="InterPro" id="IPR023779">
    <property type="entry name" value="Chromodomain_CS"/>
</dbReference>
<dbReference type="InterPro" id="IPR051219">
    <property type="entry name" value="Heterochromatin_chromo-domain"/>
</dbReference>
<reference evidence="7" key="1">
    <citation type="journal article" date="2009" name="Genome Res.">
        <title>Comparative genomic analyses of the human fungal pathogens Coccidioides and their relatives.</title>
        <authorList>
            <person name="Sharpton T.J."/>
            <person name="Stajich J.E."/>
            <person name="Rounsley S.D."/>
            <person name="Gardner M.J."/>
            <person name="Wortman J.R."/>
            <person name="Jordar V.S."/>
            <person name="Maiti R."/>
            <person name="Kodira C.D."/>
            <person name="Neafsey D.E."/>
            <person name="Zeng Q."/>
            <person name="Hung C.-Y."/>
            <person name="McMahan C."/>
            <person name="Muszewska A."/>
            <person name="Grynberg M."/>
            <person name="Mandel M.A."/>
            <person name="Kellner E.M."/>
            <person name="Barker B.M."/>
            <person name="Galgiani J.N."/>
            <person name="Orbach M.J."/>
            <person name="Kirkland T.N."/>
            <person name="Cole G.T."/>
            <person name="Henn M.R."/>
            <person name="Birren B.W."/>
            <person name="Taylor J.W."/>
        </authorList>
    </citation>
    <scope>NUCLEOTIDE SEQUENCE [LARGE SCALE GENOMIC DNA]</scope>
    <source>
        <strain evidence="7">RS</strain>
    </source>
</reference>
<feature type="compositionally biased region" description="Polar residues" evidence="4">
    <location>
        <begin position="355"/>
        <end position="366"/>
    </location>
</feature>
<feature type="region of interest" description="Disordered" evidence="4">
    <location>
        <begin position="315"/>
        <end position="339"/>
    </location>
</feature>
<dbReference type="Proteomes" id="UP000001261">
    <property type="component" value="Unassembled WGS sequence"/>
</dbReference>
<feature type="domain" description="Chromo" evidence="5">
    <location>
        <begin position="26"/>
        <end position="84"/>
    </location>
</feature>
<comment type="subunit">
    <text evidence="2">Component of the NuA4 histone acetyltransferase complex.</text>
</comment>
<feature type="compositionally biased region" description="Polar residues" evidence="4">
    <location>
        <begin position="182"/>
        <end position="200"/>
    </location>
</feature>
<dbReference type="STRING" id="246410.A0A0E1RWN3"/>
<dbReference type="OMA" id="WKIMFRP"/>
<feature type="region of interest" description="Disordered" evidence="4">
    <location>
        <begin position="855"/>
        <end position="875"/>
    </location>
</feature>
<protein>
    <submittedName>
        <fullName evidence="6">Chromo domain-containing protein 1</fullName>
    </submittedName>
</protein>
<dbReference type="OrthoDB" id="1918685at2759"/>
<dbReference type="KEGG" id="cim:CIMG_06271"/>
<feature type="compositionally biased region" description="Basic and acidic residues" evidence="4">
    <location>
        <begin position="861"/>
        <end position="875"/>
    </location>
</feature>
<dbReference type="GeneID" id="4560970"/>
<dbReference type="VEuPathDB" id="FungiDB:CIMG_06271"/>
<keyword evidence="3" id="KW-0539">Nucleus</keyword>
<keyword evidence="7" id="KW-1185">Reference proteome</keyword>
<evidence type="ECO:0000256" key="3">
    <source>
        <dbReference type="ARBA" id="ARBA00023242"/>
    </source>
</evidence>
<dbReference type="InterPro" id="IPR000953">
    <property type="entry name" value="Chromo/chromo_shadow_dom"/>
</dbReference>
<dbReference type="PROSITE" id="PS50013">
    <property type="entry name" value="CHROMO_2"/>
    <property type="match status" value="1"/>
</dbReference>
<gene>
    <name evidence="6" type="ORF">CIMG_06271</name>
</gene>
<feature type="compositionally biased region" description="Low complexity" evidence="4">
    <location>
        <begin position="217"/>
        <end position="234"/>
    </location>
</feature>
<feature type="compositionally biased region" description="Basic residues" evidence="4">
    <location>
        <begin position="107"/>
        <end position="117"/>
    </location>
</feature>
<reference evidence="7" key="2">
    <citation type="journal article" date="2010" name="Genome Res.">
        <title>Population genomic sequencing of Coccidioides fungi reveals recent hybridization and transposon control.</title>
        <authorList>
            <person name="Neafsey D.E."/>
            <person name="Barker B.M."/>
            <person name="Sharpton T.J."/>
            <person name="Stajich J.E."/>
            <person name="Park D.J."/>
            <person name="Whiston E."/>
            <person name="Hung C.-Y."/>
            <person name="McMahan C."/>
            <person name="White J."/>
            <person name="Sykes S."/>
            <person name="Heiman D."/>
            <person name="Young S."/>
            <person name="Zeng Q."/>
            <person name="Abouelleil A."/>
            <person name="Aftuck L."/>
            <person name="Bessette D."/>
            <person name="Brown A."/>
            <person name="FitzGerald M."/>
            <person name="Lui A."/>
            <person name="Macdonald J.P."/>
            <person name="Priest M."/>
            <person name="Orbach M.J."/>
            <person name="Galgiani J.N."/>
            <person name="Kirkland T.N."/>
            <person name="Cole G.T."/>
            <person name="Birren B.W."/>
            <person name="Henn M.R."/>
            <person name="Taylor J.W."/>
            <person name="Rounsley S.D."/>
        </authorList>
    </citation>
    <scope>GENOME REANNOTATION</scope>
    <source>
        <strain evidence="7">RS</strain>
    </source>
</reference>
<evidence type="ECO:0000256" key="1">
    <source>
        <dbReference type="ARBA" id="ARBA00004123"/>
    </source>
</evidence>
<feature type="compositionally biased region" description="Acidic residues" evidence="4">
    <location>
        <begin position="1"/>
        <end position="12"/>
    </location>
</feature>
<dbReference type="AlphaFoldDB" id="A0A0E1RWN3"/>
<sequence length="950" mass="109387">MPENTDLSDDEISLTSTVPSEPQDEYEVECILAQRVYHGKEMYLVKWAGYPMERSTWETEDMFLNPQTLEDWAVKQEAIRRGEDSAFDVEALEQKWLLLEAATAKRKARRREKRKRLGYSGRRPPASSDPGHSDISDFVVPDDLVEHEQNSTSEDEPLMKKKRKASPTKEKKKFKTPAPPTRSDSAGQRSSFHNLVNLPSVTEPIIPTRPSHPTPSLPHHTNRSSQDFSSSSSNRQDRPRQPKLSVNTSSTAPALPPRTDHISHLFGGQKVRKSILDRISSKRKGELFSKLSTQRRWEKALRRERAPDVSQLELRRPQDWLHSPKMSNPQESPISRDHGTSYSLFVDQEDADLLPTNSRTNPQNPQEHFDDHQTRQTSSDQRPLWPNSTISPHDKEKTQEFTPRLSHRASTRRFWNPGEVLVKLKFGAVDKVIGDVRICGLNPTSKGQLLNLKSGTIDINFNDVCTSKEYEMLCDRRTNVKYANAWVVGYEDTAKEVTAMANYLRQNDLAAIWHHPAEHVQTAFIAYASSSTSWNFFDRDMEFPPNSSLRIVARSYLPTVSTVRRQLTSPSVAEPQMPPSQSTATTAPQNPIVIDDPVSTTSKSVAVLASIPKDLGNKDIVSIFRERWSITFEELSLVNAPKKDGSARAFYLYFPPEAEEEFQLVLKFLRKYTNAIFSNRLKGDWERFAETVTSGTVLFHQSYIWYEFMPGLHKLLRRYVNVFNISLASPVKHIGSTTHLQRLFPHGSVILMTEDYMIHETEAALNAMKWFRSHSEKKYPGTWKMFFRPNILGWLSNIFDKWPDDKMYQIYCIIEYMIPEYPEGHYNWYNGDGSPDSLDGETDDEGQHHPFISPSFIPDYGSRKEDAHENIPKGLSQEERNMDHLVEYFAGWAICNCDKYRRFIVLSHHKPLAKWKKWQHLEHIDTQGFSRQYINNESKKQSSKTDHSSR</sequence>
<dbReference type="PROSITE" id="PS00598">
    <property type="entry name" value="CHROMO_1"/>
    <property type="match status" value="1"/>
</dbReference>
<dbReference type="SUPFAM" id="SSF54160">
    <property type="entry name" value="Chromo domain-like"/>
    <property type="match status" value="1"/>
</dbReference>
<feature type="compositionally biased region" description="Basic residues" evidence="4">
    <location>
        <begin position="160"/>
        <end position="175"/>
    </location>
</feature>
<dbReference type="GO" id="GO:0006338">
    <property type="term" value="P:chromatin remodeling"/>
    <property type="evidence" value="ECO:0007669"/>
    <property type="project" value="UniProtKB-ARBA"/>
</dbReference>
<evidence type="ECO:0000313" key="7">
    <source>
        <dbReference type="Proteomes" id="UP000001261"/>
    </source>
</evidence>
<evidence type="ECO:0000259" key="5">
    <source>
        <dbReference type="PROSITE" id="PS50013"/>
    </source>
</evidence>
<dbReference type="InParanoid" id="A0A0E1RWN3"/>
<dbReference type="PANTHER" id="PTHR22812">
    <property type="entry name" value="CHROMOBOX PROTEIN"/>
    <property type="match status" value="1"/>
</dbReference>
<dbReference type="Gene3D" id="2.40.50.40">
    <property type="match status" value="1"/>
</dbReference>
<comment type="subcellular location">
    <subcellularLocation>
        <location evidence="1">Nucleus</location>
    </subcellularLocation>
</comment>
<feature type="compositionally biased region" description="Polar residues" evidence="4">
    <location>
        <begin position="579"/>
        <end position="589"/>
    </location>
</feature>
<dbReference type="InterPro" id="IPR023780">
    <property type="entry name" value="Chromo_domain"/>
</dbReference>
<dbReference type="CDD" id="cd18966">
    <property type="entry name" value="chromodomain"/>
    <property type="match status" value="1"/>
</dbReference>
<evidence type="ECO:0000256" key="4">
    <source>
        <dbReference type="SAM" id="MobiDB-lite"/>
    </source>
</evidence>
<dbReference type="SMART" id="SM00298">
    <property type="entry name" value="CHROMO"/>
    <property type="match status" value="1"/>
</dbReference>
<dbReference type="GO" id="GO:0005634">
    <property type="term" value="C:nucleus"/>
    <property type="evidence" value="ECO:0007669"/>
    <property type="project" value="UniProtKB-SubCell"/>
</dbReference>
<name>A0A0E1RWN3_COCIM</name>
<dbReference type="InterPro" id="IPR016197">
    <property type="entry name" value="Chromo-like_dom_sf"/>
</dbReference>
<evidence type="ECO:0000313" key="6">
    <source>
        <dbReference type="EMBL" id="EAS30792.1"/>
    </source>
</evidence>
<dbReference type="RefSeq" id="XP_001242375.1">
    <property type="nucleotide sequence ID" value="XM_001242374.2"/>
</dbReference>
<accession>A0A0E1RWN3</accession>
<feature type="region of interest" description="Disordered" evidence="4">
    <location>
        <begin position="107"/>
        <end position="262"/>
    </location>
</feature>
<dbReference type="Pfam" id="PF00385">
    <property type="entry name" value="Chromo"/>
    <property type="match status" value="1"/>
</dbReference>
<evidence type="ECO:0000256" key="2">
    <source>
        <dbReference type="ARBA" id="ARBA00011353"/>
    </source>
</evidence>
<feature type="region of interest" description="Disordered" evidence="4">
    <location>
        <begin position="353"/>
        <end position="406"/>
    </location>
</feature>
<organism evidence="6 7">
    <name type="scientific">Coccidioides immitis (strain RS)</name>
    <name type="common">Valley fever fungus</name>
    <dbReference type="NCBI Taxonomy" id="246410"/>
    <lineage>
        <taxon>Eukaryota</taxon>
        <taxon>Fungi</taxon>
        <taxon>Dikarya</taxon>
        <taxon>Ascomycota</taxon>
        <taxon>Pezizomycotina</taxon>
        <taxon>Eurotiomycetes</taxon>
        <taxon>Eurotiomycetidae</taxon>
        <taxon>Onygenales</taxon>
        <taxon>Onygenaceae</taxon>
        <taxon>Coccidioides</taxon>
    </lineage>
</organism>
<feature type="region of interest" description="Disordered" evidence="4">
    <location>
        <begin position="1"/>
        <end position="23"/>
    </location>
</feature>
<feature type="compositionally biased region" description="Polar residues" evidence="4">
    <location>
        <begin position="375"/>
        <end position="391"/>
    </location>
</feature>